<keyword evidence="2" id="KW-1185">Reference proteome</keyword>
<proteinExistence type="predicted"/>
<evidence type="ECO:0000313" key="1">
    <source>
        <dbReference type="EMBL" id="KIH69391.1"/>
    </source>
</evidence>
<dbReference type="InterPro" id="IPR028082">
    <property type="entry name" value="Peripla_BP_I"/>
</dbReference>
<name>A0A0C2HIJ1_9BILA</name>
<dbReference type="EMBL" id="KN726167">
    <property type="protein sequence ID" value="KIH69391.1"/>
    <property type="molecule type" value="Genomic_DNA"/>
</dbReference>
<dbReference type="AlphaFoldDB" id="A0A0C2HIJ1"/>
<sequence length="108" mass="11437">MRTTPKTLHPQHAMVSKVHLASSIDITVGVVIPRGNVSFADTIAYETSASALEIGQEEVVSQQILNGYTFRFSFLSGNCSEIIAVGSSATLIIQQNVSAMIGPPCNDG</sequence>
<gene>
    <name evidence="1" type="ORF">ANCDUO_00270</name>
</gene>
<dbReference type="SUPFAM" id="SSF53822">
    <property type="entry name" value="Periplasmic binding protein-like I"/>
    <property type="match status" value="1"/>
</dbReference>
<dbReference type="Proteomes" id="UP000054047">
    <property type="component" value="Unassembled WGS sequence"/>
</dbReference>
<evidence type="ECO:0000313" key="2">
    <source>
        <dbReference type="Proteomes" id="UP000054047"/>
    </source>
</evidence>
<accession>A0A0C2HIJ1</accession>
<dbReference type="OrthoDB" id="5858212at2759"/>
<organism evidence="1 2">
    <name type="scientific">Ancylostoma duodenale</name>
    <dbReference type="NCBI Taxonomy" id="51022"/>
    <lineage>
        <taxon>Eukaryota</taxon>
        <taxon>Metazoa</taxon>
        <taxon>Ecdysozoa</taxon>
        <taxon>Nematoda</taxon>
        <taxon>Chromadorea</taxon>
        <taxon>Rhabditida</taxon>
        <taxon>Rhabditina</taxon>
        <taxon>Rhabditomorpha</taxon>
        <taxon>Strongyloidea</taxon>
        <taxon>Ancylostomatidae</taxon>
        <taxon>Ancylostomatinae</taxon>
        <taxon>Ancylostoma</taxon>
    </lineage>
</organism>
<dbReference type="Gene3D" id="3.40.50.2300">
    <property type="match status" value="1"/>
</dbReference>
<protein>
    <submittedName>
        <fullName evidence="1">Uncharacterized protein</fullName>
    </submittedName>
</protein>
<reference evidence="1 2" key="1">
    <citation type="submission" date="2013-12" db="EMBL/GenBank/DDBJ databases">
        <title>Draft genome of the parsitic nematode Ancylostoma duodenale.</title>
        <authorList>
            <person name="Mitreva M."/>
        </authorList>
    </citation>
    <scope>NUCLEOTIDE SEQUENCE [LARGE SCALE GENOMIC DNA]</scope>
    <source>
        <strain evidence="1 2">Zhejiang</strain>
    </source>
</reference>